<gene>
    <name evidence="1" type="ORF">NIES37_08920</name>
</gene>
<organism evidence="1 2">
    <name type="scientific">Tolypothrix tenuis PCC 7101</name>
    <dbReference type="NCBI Taxonomy" id="231146"/>
    <lineage>
        <taxon>Bacteria</taxon>
        <taxon>Bacillati</taxon>
        <taxon>Cyanobacteriota</taxon>
        <taxon>Cyanophyceae</taxon>
        <taxon>Nostocales</taxon>
        <taxon>Tolypothrichaceae</taxon>
        <taxon>Tolypothrix</taxon>
    </lineage>
</organism>
<evidence type="ECO:0000313" key="2">
    <source>
        <dbReference type="Proteomes" id="UP000218785"/>
    </source>
</evidence>
<dbReference type="AlphaFoldDB" id="A0A1Z4MU03"/>
<dbReference type="Proteomes" id="UP000218785">
    <property type="component" value="Chromosome"/>
</dbReference>
<dbReference type="RefSeq" id="WP_096574087.1">
    <property type="nucleotide sequence ID" value="NZ_CAWNJS010000001.1"/>
</dbReference>
<reference evidence="1 2" key="1">
    <citation type="submission" date="2017-06" db="EMBL/GenBank/DDBJ databases">
        <title>Genome sequencing of cyanobaciteial culture collection at National Institute for Environmental Studies (NIES).</title>
        <authorList>
            <person name="Hirose Y."/>
            <person name="Shimura Y."/>
            <person name="Fujisawa T."/>
            <person name="Nakamura Y."/>
            <person name="Kawachi M."/>
        </authorList>
    </citation>
    <scope>NUCLEOTIDE SEQUENCE [LARGE SCALE GENOMIC DNA]</scope>
    <source>
        <strain evidence="1 2">NIES-37</strain>
    </source>
</reference>
<proteinExistence type="predicted"/>
<dbReference type="EMBL" id="AP018248">
    <property type="protein sequence ID" value="BAY96955.1"/>
    <property type="molecule type" value="Genomic_DNA"/>
</dbReference>
<sequence length="125" mass="14678">MQTVVKLTQQSVQGEIESVLDTYPYNPYQQAFAIPDLRQELINFVLNRIPCLYYSNLEGHIPFSENDKELLIKSKLPRSPLEQQLYVQNLIHQGIYTIFKDKSDWISHHLCEKIQPGFEPSHWFG</sequence>
<keyword evidence="2" id="KW-1185">Reference proteome</keyword>
<name>A0A1Z4MU03_9CYAN</name>
<protein>
    <submittedName>
        <fullName evidence="1">Uncharacterized protein</fullName>
    </submittedName>
</protein>
<dbReference type="KEGG" id="ttq:NIES37_08920"/>
<accession>A0A1Z4MU03</accession>
<evidence type="ECO:0000313" key="1">
    <source>
        <dbReference type="EMBL" id="BAY96955.1"/>
    </source>
</evidence>